<dbReference type="Proteomes" id="UP001221838">
    <property type="component" value="Unassembled WGS sequence"/>
</dbReference>
<gene>
    <name evidence="1" type="ORF">POL68_32030</name>
</gene>
<proteinExistence type="predicted"/>
<evidence type="ECO:0000313" key="1">
    <source>
        <dbReference type="EMBL" id="MDC0713134.1"/>
    </source>
</evidence>
<evidence type="ECO:0000313" key="2">
    <source>
        <dbReference type="Proteomes" id="UP001221838"/>
    </source>
</evidence>
<name>A0ABT5DHS6_9BACT</name>
<organism evidence="1 2">
    <name type="scientific">Stigmatella ashevillensis</name>
    <dbReference type="NCBI Taxonomy" id="2995309"/>
    <lineage>
        <taxon>Bacteria</taxon>
        <taxon>Pseudomonadati</taxon>
        <taxon>Myxococcota</taxon>
        <taxon>Myxococcia</taxon>
        <taxon>Myxococcales</taxon>
        <taxon>Cystobacterineae</taxon>
        <taxon>Archangiaceae</taxon>
        <taxon>Stigmatella</taxon>
    </lineage>
</organism>
<sequence length="91" mass="9922">MFTKQSKVGKPSSRQGGAYTLGEMALYGAIDLLDGQKRLISTHFNVKTGQVSVIERDGFGAILKGASSAEHEFFVEGIPELIAIFKKRYGK</sequence>
<dbReference type="RefSeq" id="WP_272143323.1">
    <property type="nucleotide sequence ID" value="NZ_JAQNDM010000002.1"/>
</dbReference>
<protein>
    <submittedName>
        <fullName evidence="1">Uncharacterized protein</fullName>
    </submittedName>
</protein>
<comment type="caution">
    <text evidence="1">The sequence shown here is derived from an EMBL/GenBank/DDBJ whole genome shotgun (WGS) entry which is preliminary data.</text>
</comment>
<reference evidence="1 2" key="1">
    <citation type="submission" date="2022-11" db="EMBL/GenBank/DDBJ databases">
        <title>Minimal conservation of predation-associated metabolite biosynthetic gene clusters underscores biosynthetic potential of Myxococcota including descriptions for ten novel species: Archangium lansinium sp. nov., Myxococcus landrumus sp. nov., Nannocystis bai.</title>
        <authorList>
            <person name="Ahearne A."/>
            <person name="Stevens C."/>
            <person name="Dowd S."/>
        </authorList>
    </citation>
    <scope>NUCLEOTIDE SEQUENCE [LARGE SCALE GENOMIC DNA]</scope>
    <source>
        <strain evidence="1 2">NCWAL01</strain>
    </source>
</reference>
<dbReference type="EMBL" id="JAQNDM010000002">
    <property type="protein sequence ID" value="MDC0713134.1"/>
    <property type="molecule type" value="Genomic_DNA"/>
</dbReference>
<accession>A0ABT5DHS6</accession>
<keyword evidence="2" id="KW-1185">Reference proteome</keyword>